<feature type="transmembrane region" description="Helical" evidence="1">
    <location>
        <begin position="48"/>
        <end position="75"/>
    </location>
</feature>
<dbReference type="EMBL" id="SMBI01000003">
    <property type="protein sequence ID" value="TCU27040.1"/>
    <property type="molecule type" value="Genomic_DNA"/>
</dbReference>
<reference evidence="2 3" key="1">
    <citation type="submission" date="2019-03" db="EMBL/GenBank/DDBJ databases">
        <title>Genomic Encyclopedia of Type Strains, Phase IV (KMG-V): Genome sequencing to study the core and pangenomes of soil and plant-associated prokaryotes.</title>
        <authorList>
            <person name="Whitman W."/>
        </authorList>
    </citation>
    <scope>NUCLEOTIDE SEQUENCE [LARGE SCALE GENOMIC DNA]</scope>
    <source>
        <strain evidence="2 3">FB403</strain>
    </source>
</reference>
<feature type="transmembrane region" description="Helical" evidence="1">
    <location>
        <begin position="151"/>
        <end position="173"/>
    </location>
</feature>
<proteinExistence type="predicted"/>
<feature type="transmembrane region" description="Helical" evidence="1">
    <location>
        <begin position="120"/>
        <end position="139"/>
    </location>
</feature>
<dbReference type="Pfam" id="PF03729">
    <property type="entry name" value="DUF308"/>
    <property type="match status" value="1"/>
</dbReference>
<comment type="caution">
    <text evidence="2">The sequence shown here is derived from an EMBL/GenBank/DDBJ whole genome shotgun (WGS) entry which is preliminary data.</text>
</comment>
<gene>
    <name evidence="2" type="ORF">EV131_10370</name>
</gene>
<dbReference type="InterPro" id="IPR005325">
    <property type="entry name" value="DUF308_memb"/>
</dbReference>
<evidence type="ECO:0000256" key="1">
    <source>
        <dbReference type="SAM" id="Phobius"/>
    </source>
</evidence>
<keyword evidence="1" id="KW-1133">Transmembrane helix</keyword>
<feature type="transmembrane region" description="Helical" evidence="1">
    <location>
        <begin position="179"/>
        <end position="199"/>
    </location>
</feature>
<dbReference type="Proteomes" id="UP000295021">
    <property type="component" value="Unassembled WGS sequence"/>
</dbReference>
<dbReference type="AlphaFoldDB" id="A0A1S9H3T6"/>
<evidence type="ECO:0008006" key="4">
    <source>
        <dbReference type="Google" id="ProtNLM"/>
    </source>
</evidence>
<keyword evidence="1" id="KW-0472">Membrane</keyword>
<protein>
    <recommendedName>
        <fullName evidence="4">DUF308 domain-containing protein</fullName>
    </recommendedName>
</protein>
<sequence length="210" mass="22554">MTVSRPYQTNTITHRKEIMMTTDQTTIASGDREEWLTRYYFTRAAFSAIWVAAALTAGLQSLAVAAGLLILYPAWDAAANLIDAARNGGLPNNRSQAINVAVSAVTTAAVIVALTMSMNWVLGVFGLWAIFSGLLQLGTAVRRWKTDGGQWAMILSGGQSAVAGAFFIAQAQMPEAPSIANIAGYAGLGAFYFLVSAVWRSVTQMRRKRA</sequence>
<evidence type="ECO:0000313" key="2">
    <source>
        <dbReference type="EMBL" id="TCU27040.1"/>
    </source>
</evidence>
<evidence type="ECO:0000313" key="3">
    <source>
        <dbReference type="Proteomes" id="UP000295021"/>
    </source>
</evidence>
<accession>A0A1S9H3T6</accession>
<organism evidence="2 3">
    <name type="scientific">Rhizobium laguerreae</name>
    <dbReference type="NCBI Taxonomy" id="1076926"/>
    <lineage>
        <taxon>Bacteria</taxon>
        <taxon>Pseudomonadati</taxon>
        <taxon>Pseudomonadota</taxon>
        <taxon>Alphaproteobacteria</taxon>
        <taxon>Hyphomicrobiales</taxon>
        <taxon>Rhizobiaceae</taxon>
        <taxon>Rhizobium/Agrobacterium group</taxon>
        <taxon>Rhizobium</taxon>
    </lineage>
</organism>
<keyword evidence="1" id="KW-0812">Transmembrane</keyword>
<name>A0A1S9H3T6_9HYPH</name>